<dbReference type="GO" id="GO:0006313">
    <property type="term" value="P:DNA transposition"/>
    <property type="evidence" value="ECO:0007669"/>
    <property type="project" value="InterPro"/>
</dbReference>
<evidence type="ECO:0000259" key="2">
    <source>
        <dbReference type="Pfam" id="PF01548"/>
    </source>
</evidence>
<sequence>MDVHKASISLCALDDETGEIIGETKCANDPKLVVKFVKTLKKKVDAETTFRSGYEAGCLGYALCKGLTKLGISCDIMAPTTMYNSSKHKMVKNDRMDAKMIARNLASGTYKSVYIPDEEDLDVKEYVRMRKDFILALKKIKQEIGALTLRHGYSYSLGKSRWTIAYFKWLDDLPLSRMLRMTLDEYVIQYEELTKKIKRFDQQIEELSHNVRFEEPVQKLRCIKGIDTSAGMTIQVEISDFSRFPTAQAFSSYLGLTPSEHSSGEHTRNGAITKQGNRTVRSTLIECVNSLAKGKVGHKSKRINARQKGQPARIISYADQATERLQRKFYRMIDSGKPRNVAITAAARELACFIWGIETNNV</sequence>
<feature type="coiled-coil region" evidence="1">
    <location>
        <begin position="183"/>
        <end position="210"/>
    </location>
</feature>
<proteinExistence type="predicted"/>
<dbReference type="Pfam" id="PF01548">
    <property type="entry name" value="DEDD_Tnp_IS110"/>
    <property type="match status" value="1"/>
</dbReference>
<accession>A0A0A1GT72</accession>
<evidence type="ECO:0000259" key="3">
    <source>
        <dbReference type="Pfam" id="PF02371"/>
    </source>
</evidence>
<name>A0A0A1GT72_9LACO</name>
<feature type="domain" description="Transposase IS116/IS110/IS902 C-terminal" evidence="3">
    <location>
        <begin position="218"/>
        <end position="292"/>
    </location>
</feature>
<organism evidence="4 5">
    <name type="scientific">Paucilactobacillus hokkaidonensis JCM 18461</name>
    <dbReference type="NCBI Taxonomy" id="1291742"/>
    <lineage>
        <taxon>Bacteria</taxon>
        <taxon>Bacillati</taxon>
        <taxon>Bacillota</taxon>
        <taxon>Bacilli</taxon>
        <taxon>Lactobacillales</taxon>
        <taxon>Lactobacillaceae</taxon>
        <taxon>Paucilactobacillus</taxon>
    </lineage>
</organism>
<dbReference type="RefSeq" id="WP_156406592.1">
    <property type="nucleotide sequence ID" value="NZ_AP014680.1"/>
</dbReference>
<reference evidence="4 5" key="1">
    <citation type="submission" date="2014-11" db="EMBL/GenBank/DDBJ databases">
        <title>Complete genome sequence and analysis of Lactobacillus hokkaidonensis LOOC260T.</title>
        <authorList>
            <person name="Tanizawa Y."/>
            <person name="Tohno M."/>
            <person name="Kaminuma E."/>
            <person name="Nakamura Y."/>
            <person name="Arita M."/>
        </authorList>
    </citation>
    <scope>NUCLEOTIDE SEQUENCE [LARGE SCALE GENOMIC DNA]</scope>
    <source>
        <strain evidence="4 5">LOOC260</strain>
    </source>
</reference>
<dbReference type="AlphaFoldDB" id="A0A0A1GT72"/>
<evidence type="ECO:0000313" key="5">
    <source>
        <dbReference type="Proteomes" id="UP000031620"/>
    </source>
</evidence>
<dbReference type="KEGG" id="lho:LOOC260_105930"/>
<evidence type="ECO:0000256" key="1">
    <source>
        <dbReference type="SAM" id="Coils"/>
    </source>
</evidence>
<dbReference type="Proteomes" id="UP000031620">
    <property type="component" value="Chromosome"/>
</dbReference>
<dbReference type="PANTHER" id="PTHR33055:SF15">
    <property type="entry name" value="TRANSPOSASE-RELATED"/>
    <property type="match status" value="1"/>
</dbReference>
<dbReference type="GO" id="GO:0003677">
    <property type="term" value="F:DNA binding"/>
    <property type="evidence" value="ECO:0007669"/>
    <property type="project" value="InterPro"/>
</dbReference>
<gene>
    <name evidence="4" type="ORF">LOOC260_105930</name>
</gene>
<dbReference type="STRING" id="1291742.LOOC260_105930"/>
<evidence type="ECO:0000313" key="4">
    <source>
        <dbReference type="EMBL" id="BAP85150.1"/>
    </source>
</evidence>
<dbReference type="NCBIfam" id="NF033542">
    <property type="entry name" value="transpos_IS110"/>
    <property type="match status" value="1"/>
</dbReference>
<dbReference type="InterPro" id="IPR047650">
    <property type="entry name" value="Transpos_IS110"/>
</dbReference>
<protein>
    <submittedName>
        <fullName evidence="4">Transposase</fullName>
    </submittedName>
</protein>
<keyword evidence="1" id="KW-0175">Coiled coil</keyword>
<feature type="domain" description="Transposase IS110-like N-terminal" evidence="2">
    <location>
        <begin position="1"/>
        <end position="145"/>
    </location>
</feature>
<dbReference type="GO" id="GO:0004803">
    <property type="term" value="F:transposase activity"/>
    <property type="evidence" value="ECO:0007669"/>
    <property type="project" value="InterPro"/>
</dbReference>
<dbReference type="PANTHER" id="PTHR33055">
    <property type="entry name" value="TRANSPOSASE FOR INSERTION SEQUENCE ELEMENT IS1111A"/>
    <property type="match status" value="1"/>
</dbReference>
<dbReference type="Pfam" id="PF02371">
    <property type="entry name" value="Transposase_20"/>
    <property type="match status" value="1"/>
</dbReference>
<dbReference type="EMBL" id="AP014680">
    <property type="protein sequence ID" value="BAP85150.1"/>
    <property type="molecule type" value="Genomic_DNA"/>
</dbReference>
<dbReference type="HOGENOM" id="CLU_036902_1_1_9"/>
<dbReference type="InterPro" id="IPR003346">
    <property type="entry name" value="Transposase_20"/>
</dbReference>
<dbReference type="InterPro" id="IPR002525">
    <property type="entry name" value="Transp_IS110-like_N"/>
</dbReference>